<evidence type="ECO:0000256" key="1">
    <source>
        <dbReference type="ARBA" id="ARBA00010476"/>
    </source>
</evidence>
<dbReference type="Pfam" id="PF07743">
    <property type="entry name" value="HSCB_C"/>
    <property type="match status" value="1"/>
</dbReference>
<dbReference type="GO" id="GO:0006457">
    <property type="term" value="P:protein folding"/>
    <property type="evidence" value="ECO:0007669"/>
    <property type="project" value="UniProtKB-UniRule"/>
</dbReference>
<reference evidence="7" key="1">
    <citation type="submission" date="2016-10" db="EMBL/GenBank/DDBJ databases">
        <authorList>
            <person name="Varghese N."/>
            <person name="Submissions S."/>
        </authorList>
    </citation>
    <scope>NUCLEOTIDE SEQUENCE [LARGE SCALE GENOMIC DNA]</scope>
    <source>
        <strain evidence="7">DSM 17875</strain>
    </source>
</reference>
<protein>
    <recommendedName>
        <fullName evidence="4">Co-chaperone protein HscB homolog</fullName>
    </recommendedName>
</protein>
<feature type="domain" description="J" evidence="5">
    <location>
        <begin position="5"/>
        <end position="77"/>
    </location>
</feature>
<dbReference type="Gene3D" id="1.10.287.110">
    <property type="entry name" value="DnaJ domain"/>
    <property type="match status" value="1"/>
</dbReference>
<dbReference type="SMART" id="SM00271">
    <property type="entry name" value="DnaJ"/>
    <property type="match status" value="1"/>
</dbReference>
<comment type="function">
    <text evidence="3 4">Co-chaperone involved in the maturation of iron-sulfur cluster-containing proteins. Seems to help targeting proteins to be folded toward HscA.</text>
</comment>
<comment type="subunit">
    <text evidence="4">Interacts with HscA and stimulates its ATPase activity.</text>
</comment>
<evidence type="ECO:0000256" key="2">
    <source>
        <dbReference type="ARBA" id="ARBA00023186"/>
    </source>
</evidence>
<evidence type="ECO:0000256" key="4">
    <source>
        <dbReference type="HAMAP-Rule" id="MF_00682"/>
    </source>
</evidence>
<dbReference type="InterPro" id="IPR036386">
    <property type="entry name" value="HscB_C_sf"/>
</dbReference>
<dbReference type="SUPFAM" id="SSF47144">
    <property type="entry name" value="HSC20 (HSCB), C-terminal oligomerisation domain"/>
    <property type="match status" value="1"/>
</dbReference>
<dbReference type="GO" id="GO:1990230">
    <property type="term" value="C:iron-sulfur cluster transfer complex"/>
    <property type="evidence" value="ECO:0007669"/>
    <property type="project" value="TreeGrafter"/>
</dbReference>
<sequence length="173" mass="20111">MGTPCHFALFDLQPDFRIDQQLLSARYRELARVTHPDRFADASAQDQRLALEHSARLNEAYQVLRSAPLRARYLLALRGHELSLETTVQDPQFLLQQMSLREELEDLQCNADSAGVEVFKRRLKAAQQDLEEAFAASWNDPALAEESERQVRRMQFLDKLSQEVRRLEERLDD</sequence>
<dbReference type="SUPFAM" id="SSF46565">
    <property type="entry name" value="Chaperone J-domain"/>
    <property type="match status" value="1"/>
</dbReference>
<keyword evidence="2 4" id="KW-0143">Chaperone</keyword>
<dbReference type="GO" id="GO:0001671">
    <property type="term" value="F:ATPase activator activity"/>
    <property type="evidence" value="ECO:0007669"/>
    <property type="project" value="InterPro"/>
</dbReference>
<accession>A0A1H2GLQ5</accession>
<dbReference type="AlphaFoldDB" id="A0A1H2GLQ5"/>
<dbReference type="HAMAP" id="MF_00682">
    <property type="entry name" value="HscB"/>
    <property type="match status" value="1"/>
</dbReference>
<dbReference type="PANTHER" id="PTHR14021">
    <property type="entry name" value="IRON-SULFUR CLUSTER CO-CHAPERONE PROTEIN HSCB"/>
    <property type="match status" value="1"/>
</dbReference>
<dbReference type="NCBIfam" id="NF001420">
    <property type="entry name" value="PRK00294.1"/>
    <property type="match status" value="1"/>
</dbReference>
<dbReference type="PROSITE" id="PS50076">
    <property type="entry name" value="DNAJ_2"/>
    <property type="match status" value="1"/>
</dbReference>
<evidence type="ECO:0000313" key="6">
    <source>
        <dbReference type="EMBL" id="SDU20593.1"/>
    </source>
</evidence>
<dbReference type="InterPro" id="IPR009073">
    <property type="entry name" value="HscB_oligo_C"/>
</dbReference>
<dbReference type="Proteomes" id="UP000243232">
    <property type="component" value="Chromosome I"/>
</dbReference>
<dbReference type="Gene3D" id="1.20.1280.20">
    <property type="entry name" value="HscB, C-terminal domain"/>
    <property type="match status" value="1"/>
</dbReference>
<dbReference type="InterPro" id="IPR004640">
    <property type="entry name" value="HscB"/>
</dbReference>
<gene>
    <name evidence="4" type="primary">hscB</name>
    <name evidence="6" type="ORF">SAMN05216296_2394</name>
</gene>
<dbReference type="OrthoDB" id="287587at2"/>
<dbReference type="InterPro" id="IPR036869">
    <property type="entry name" value="J_dom_sf"/>
</dbReference>
<dbReference type="GO" id="GO:0044571">
    <property type="term" value="P:[2Fe-2S] cluster assembly"/>
    <property type="evidence" value="ECO:0007669"/>
    <property type="project" value="InterPro"/>
</dbReference>
<proteinExistence type="inferred from homology"/>
<evidence type="ECO:0000259" key="5">
    <source>
        <dbReference type="PROSITE" id="PS50076"/>
    </source>
</evidence>
<dbReference type="InterPro" id="IPR001623">
    <property type="entry name" value="DnaJ_domain"/>
</dbReference>
<keyword evidence="7" id="KW-1185">Reference proteome</keyword>
<name>A0A1H2GLQ5_9PSED</name>
<dbReference type="GO" id="GO:0051259">
    <property type="term" value="P:protein complex oligomerization"/>
    <property type="evidence" value="ECO:0007669"/>
    <property type="project" value="InterPro"/>
</dbReference>
<dbReference type="STRING" id="364197.SAMN05216296_2394"/>
<dbReference type="PANTHER" id="PTHR14021:SF15">
    <property type="entry name" value="IRON-SULFUR CLUSTER CO-CHAPERONE PROTEIN HSCB"/>
    <property type="match status" value="1"/>
</dbReference>
<dbReference type="RefSeq" id="WP_090198973.1">
    <property type="nucleotide sequence ID" value="NZ_LT629785.1"/>
</dbReference>
<organism evidence="6 7">
    <name type="scientific">Pseudomonas pohangensis</name>
    <dbReference type="NCBI Taxonomy" id="364197"/>
    <lineage>
        <taxon>Bacteria</taxon>
        <taxon>Pseudomonadati</taxon>
        <taxon>Pseudomonadota</taxon>
        <taxon>Gammaproteobacteria</taxon>
        <taxon>Pseudomonadales</taxon>
        <taxon>Pseudomonadaceae</taxon>
        <taxon>Pseudomonas</taxon>
    </lineage>
</organism>
<dbReference type="CDD" id="cd06257">
    <property type="entry name" value="DnaJ"/>
    <property type="match status" value="1"/>
</dbReference>
<dbReference type="NCBIfam" id="TIGR00714">
    <property type="entry name" value="hscB"/>
    <property type="match status" value="1"/>
</dbReference>
<evidence type="ECO:0000313" key="7">
    <source>
        <dbReference type="Proteomes" id="UP000243232"/>
    </source>
</evidence>
<dbReference type="GO" id="GO:0051087">
    <property type="term" value="F:protein-folding chaperone binding"/>
    <property type="evidence" value="ECO:0007669"/>
    <property type="project" value="InterPro"/>
</dbReference>
<dbReference type="EMBL" id="LT629785">
    <property type="protein sequence ID" value="SDU20593.1"/>
    <property type="molecule type" value="Genomic_DNA"/>
</dbReference>
<evidence type="ECO:0000256" key="3">
    <source>
        <dbReference type="ARBA" id="ARBA00025596"/>
    </source>
</evidence>
<comment type="similarity">
    <text evidence="1 4">Belongs to the HscB family.</text>
</comment>